<dbReference type="Pfam" id="PF10899">
    <property type="entry name" value="AbiGi"/>
    <property type="match status" value="1"/>
</dbReference>
<proteinExistence type="predicted"/>
<comment type="caution">
    <text evidence="1">The sequence shown here is derived from an EMBL/GenBank/DDBJ whole genome shotgun (WGS) entry which is preliminary data.</text>
</comment>
<protein>
    <submittedName>
        <fullName evidence="1">Uncharacterized protein</fullName>
    </submittedName>
</protein>
<dbReference type="Proteomes" id="UP000249819">
    <property type="component" value="Unassembled WGS sequence"/>
</dbReference>
<organism evidence="1 2">
    <name type="scientific">Chitinophaga dinghuensis</name>
    <dbReference type="NCBI Taxonomy" id="1539050"/>
    <lineage>
        <taxon>Bacteria</taxon>
        <taxon>Pseudomonadati</taxon>
        <taxon>Bacteroidota</taxon>
        <taxon>Chitinophagia</taxon>
        <taxon>Chitinophagales</taxon>
        <taxon>Chitinophagaceae</taxon>
        <taxon>Chitinophaga</taxon>
    </lineage>
</organism>
<dbReference type="InterPro" id="IPR021223">
    <property type="entry name" value="AbiGi"/>
</dbReference>
<sequence length="112" mass="13411">MCRFSCQNYRFYDEREWCYVPVSLQTSNEMYKSMAQYRKWREENPEKPLLKNVSLDFGLEDITHLLVEKEEDIIALCKTIDNLPTEKAGIEIKERLKSMIKVNQPYQVLIEN</sequence>
<dbReference type="AlphaFoldDB" id="A0A327VMT8"/>
<evidence type="ECO:0000313" key="1">
    <source>
        <dbReference type="EMBL" id="RAJ76641.1"/>
    </source>
</evidence>
<dbReference type="RefSeq" id="WP_394336938.1">
    <property type="nucleotide sequence ID" value="NZ_QLMA01000008.1"/>
</dbReference>
<dbReference type="EMBL" id="QLMA01000008">
    <property type="protein sequence ID" value="RAJ76641.1"/>
    <property type="molecule type" value="Genomic_DNA"/>
</dbReference>
<reference evidence="1 2" key="1">
    <citation type="submission" date="2018-06" db="EMBL/GenBank/DDBJ databases">
        <title>Genomic Encyclopedia of Archaeal and Bacterial Type Strains, Phase II (KMG-II): from individual species to whole genera.</title>
        <authorList>
            <person name="Goeker M."/>
        </authorList>
    </citation>
    <scope>NUCLEOTIDE SEQUENCE [LARGE SCALE GENOMIC DNA]</scope>
    <source>
        <strain evidence="1 2">DSM 29821</strain>
    </source>
</reference>
<gene>
    <name evidence="1" type="ORF">CLV59_108160</name>
</gene>
<accession>A0A327VMT8</accession>
<keyword evidence="2" id="KW-1185">Reference proteome</keyword>
<name>A0A327VMT8_9BACT</name>
<evidence type="ECO:0000313" key="2">
    <source>
        <dbReference type="Proteomes" id="UP000249819"/>
    </source>
</evidence>